<dbReference type="RefSeq" id="WP_083062052.1">
    <property type="nucleotide sequence ID" value="NZ_JACKVM010000002.1"/>
</dbReference>
<name>A0A1W9YNV5_MYCBA</name>
<dbReference type="OrthoDB" id="4373823at2"/>
<dbReference type="STRING" id="564198.BST17_26825"/>
<evidence type="ECO:0000313" key="2">
    <source>
        <dbReference type="Proteomes" id="UP000192366"/>
    </source>
</evidence>
<evidence type="ECO:0000313" key="1">
    <source>
        <dbReference type="EMBL" id="ORA01741.1"/>
    </source>
</evidence>
<evidence type="ECO:0008006" key="3">
    <source>
        <dbReference type="Google" id="ProtNLM"/>
    </source>
</evidence>
<protein>
    <recommendedName>
        <fullName evidence="3">Glucose-6-phosphate dehydrogenase</fullName>
    </recommendedName>
</protein>
<keyword evidence="2" id="KW-1185">Reference proteome</keyword>
<dbReference type="Proteomes" id="UP000192366">
    <property type="component" value="Unassembled WGS sequence"/>
</dbReference>
<gene>
    <name evidence="1" type="ORF">BST17_26825</name>
</gene>
<comment type="caution">
    <text evidence="1">The sequence shown here is derived from an EMBL/GenBank/DDBJ whole genome shotgun (WGS) entry which is preliminary data.</text>
</comment>
<dbReference type="EMBL" id="MVHJ01000042">
    <property type="protein sequence ID" value="ORA01741.1"/>
    <property type="molecule type" value="Genomic_DNA"/>
</dbReference>
<proteinExistence type="predicted"/>
<reference evidence="1 2" key="1">
    <citation type="submission" date="2017-02" db="EMBL/GenBank/DDBJ databases">
        <title>The new phylogeny of genus Mycobacterium.</title>
        <authorList>
            <person name="Tortoli E."/>
            <person name="Trovato A."/>
            <person name="Cirillo D.M."/>
        </authorList>
    </citation>
    <scope>NUCLEOTIDE SEQUENCE [LARGE SCALE GENOMIC DNA]</scope>
    <source>
        <strain evidence="1 2">DSM 45578</strain>
    </source>
</reference>
<accession>A0A1W9YNV5</accession>
<sequence>MADYFTTLLGDCLGKPHPRITRSEFPALLTDDVRLHVLQSRAAAAEWGVSETHRPVHVTAAHVIATGHGLLVAATLTAPRHDPWLYLAVPHSLFDPVADRVHDDPPPGSPAAVDCRLDHDLTSMWQFEAALRRMLDDYPAFELELSGVQ</sequence>
<organism evidence="1 2">
    <name type="scientific">Mycolicibacterium bacteremicum</name>
    <name type="common">Mycobacterium bacteremicum</name>
    <dbReference type="NCBI Taxonomy" id="564198"/>
    <lineage>
        <taxon>Bacteria</taxon>
        <taxon>Bacillati</taxon>
        <taxon>Actinomycetota</taxon>
        <taxon>Actinomycetes</taxon>
        <taxon>Mycobacteriales</taxon>
        <taxon>Mycobacteriaceae</taxon>
        <taxon>Mycolicibacterium</taxon>
    </lineage>
</organism>
<dbReference type="AlphaFoldDB" id="A0A1W9YNV5"/>